<sequence>MSTATELLHVRVLVLGDEGVGKNTLAHGLCAHPTTSKARSHRRSKSLSISKSLLPTSAGLNVGAMSAFGSGGSHPAATDEMPRMRGCEVYYRLVHMEGRDVALSFWVLEPSPRYEYSRDFWLRCCAYDGVLLLYDLFSQSSRRSVRRIWLPLLVHFEAAYETEEAHHTVASRIAYEDMLQRSSSARALSRRRREEEERDDQGYARVGNGGGRSRSGAYHAFNRLFSASFDFSYARFAQLCRAVLEQILAVCRVLLSYVLSSDDLLSVAEERRLIRLLRKRGALLGSKQDLYSGFNRTAQQRQHKERVEHFPHILLDCHHAQDNARLSAFLRQLVEQRVRKAAVTAQDRGLV</sequence>
<keyword evidence="3" id="KW-1185">Reference proteome</keyword>
<dbReference type="SUPFAM" id="SSF52540">
    <property type="entry name" value="P-loop containing nucleoside triphosphate hydrolases"/>
    <property type="match status" value="1"/>
</dbReference>
<reference evidence="3" key="1">
    <citation type="journal article" date="2019" name="Nat. Commun.">
        <title>Expansion of phycobilisome linker gene families in mesophilic red algae.</title>
        <authorList>
            <person name="Lee J."/>
            <person name="Kim D."/>
            <person name="Bhattacharya D."/>
            <person name="Yoon H.S."/>
        </authorList>
    </citation>
    <scope>NUCLEOTIDE SEQUENCE [LARGE SCALE GENOMIC DNA]</scope>
    <source>
        <strain evidence="3">CCMP 1328</strain>
    </source>
</reference>
<evidence type="ECO:0000256" key="1">
    <source>
        <dbReference type="SAM" id="MobiDB-lite"/>
    </source>
</evidence>
<dbReference type="Gene3D" id="3.40.50.300">
    <property type="entry name" value="P-loop containing nucleotide triphosphate hydrolases"/>
    <property type="match status" value="1"/>
</dbReference>
<dbReference type="Proteomes" id="UP000324585">
    <property type="component" value="Unassembled WGS sequence"/>
</dbReference>
<accession>A0A5J4YIS1</accession>
<dbReference type="PROSITE" id="PS00675">
    <property type="entry name" value="SIGMA54_INTERACT_1"/>
    <property type="match status" value="1"/>
</dbReference>
<dbReference type="InterPro" id="IPR025662">
    <property type="entry name" value="Sigma_54_int_dom_ATP-bd_1"/>
</dbReference>
<gene>
    <name evidence="2" type="ORF">FVE85_4462</name>
</gene>
<dbReference type="AlphaFoldDB" id="A0A5J4YIS1"/>
<comment type="caution">
    <text evidence="2">The sequence shown here is derived from an EMBL/GenBank/DDBJ whole genome shotgun (WGS) entry which is preliminary data.</text>
</comment>
<dbReference type="EMBL" id="VRMN01000016">
    <property type="protein sequence ID" value="KAA8491045.1"/>
    <property type="molecule type" value="Genomic_DNA"/>
</dbReference>
<feature type="region of interest" description="Disordered" evidence="1">
    <location>
        <begin position="185"/>
        <end position="212"/>
    </location>
</feature>
<organism evidence="2 3">
    <name type="scientific">Porphyridium purpureum</name>
    <name type="common">Red alga</name>
    <name type="synonym">Porphyridium cruentum</name>
    <dbReference type="NCBI Taxonomy" id="35688"/>
    <lineage>
        <taxon>Eukaryota</taxon>
        <taxon>Rhodophyta</taxon>
        <taxon>Bangiophyceae</taxon>
        <taxon>Porphyridiales</taxon>
        <taxon>Porphyridiaceae</taxon>
        <taxon>Porphyridium</taxon>
    </lineage>
</organism>
<dbReference type="InterPro" id="IPR027417">
    <property type="entry name" value="P-loop_NTPase"/>
</dbReference>
<protein>
    <submittedName>
        <fullName evidence="2">Uncharacterized protein</fullName>
    </submittedName>
</protein>
<proteinExistence type="predicted"/>
<name>A0A5J4YIS1_PORPP</name>
<evidence type="ECO:0000313" key="2">
    <source>
        <dbReference type="EMBL" id="KAA8491045.1"/>
    </source>
</evidence>
<evidence type="ECO:0000313" key="3">
    <source>
        <dbReference type="Proteomes" id="UP000324585"/>
    </source>
</evidence>